<dbReference type="PANTHER" id="PTHR11787:SF4">
    <property type="entry name" value="CHM, RAB ESCORT PROTEIN 1"/>
    <property type="match status" value="1"/>
</dbReference>
<evidence type="ECO:0000313" key="4">
    <source>
        <dbReference type="Proteomes" id="UP000813444"/>
    </source>
</evidence>
<dbReference type="GO" id="GO:0005092">
    <property type="term" value="F:GDP-dissociation inhibitor activity"/>
    <property type="evidence" value="ECO:0007669"/>
    <property type="project" value="UniProtKB-UniRule"/>
</dbReference>
<dbReference type="OrthoDB" id="1923006at2759"/>
<accession>A0A8K0ST04</accession>
<dbReference type="EMBL" id="JAGPNK010000008">
    <property type="protein sequence ID" value="KAH7316624.1"/>
    <property type="molecule type" value="Genomic_DNA"/>
</dbReference>
<comment type="caution">
    <text evidence="3">The sequence shown here is derived from an EMBL/GenBank/DDBJ whole genome shotgun (WGS) entry which is preliminary data.</text>
</comment>
<name>A0A8K0ST04_9HYPO</name>
<keyword evidence="4" id="KW-1185">Reference proteome</keyword>
<dbReference type="GO" id="GO:0007264">
    <property type="term" value="P:small GTPase-mediated signal transduction"/>
    <property type="evidence" value="ECO:0007669"/>
    <property type="project" value="UniProtKB-UniRule"/>
</dbReference>
<evidence type="ECO:0000256" key="1">
    <source>
        <dbReference type="ARBA" id="ARBA00005593"/>
    </source>
</evidence>
<dbReference type="PRINTS" id="PR00891">
    <property type="entry name" value="RABGDIREP"/>
</dbReference>
<dbReference type="GO" id="GO:0005829">
    <property type="term" value="C:cytosol"/>
    <property type="evidence" value="ECO:0007669"/>
    <property type="project" value="TreeGrafter"/>
</dbReference>
<dbReference type="InterPro" id="IPR018203">
    <property type="entry name" value="GDP_dissociation_inhibitor"/>
</dbReference>
<proteinExistence type="inferred from homology"/>
<dbReference type="Gene3D" id="3.50.50.60">
    <property type="entry name" value="FAD/NAD(P)-binding domain"/>
    <property type="match status" value="1"/>
</dbReference>
<evidence type="ECO:0000256" key="2">
    <source>
        <dbReference type="PIRNR" id="PIRNR037514"/>
    </source>
</evidence>
<dbReference type="GO" id="GO:0005634">
    <property type="term" value="C:nucleus"/>
    <property type="evidence" value="ECO:0007669"/>
    <property type="project" value="TreeGrafter"/>
</dbReference>
<organism evidence="3 4">
    <name type="scientific">Stachybotrys elegans</name>
    <dbReference type="NCBI Taxonomy" id="80388"/>
    <lineage>
        <taxon>Eukaryota</taxon>
        <taxon>Fungi</taxon>
        <taxon>Dikarya</taxon>
        <taxon>Ascomycota</taxon>
        <taxon>Pezizomycotina</taxon>
        <taxon>Sordariomycetes</taxon>
        <taxon>Hypocreomycetidae</taxon>
        <taxon>Hypocreales</taxon>
        <taxon>Stachybotryaceae</taxon>
        <taxon>Stachybotrys</taxon>
    </lineage>
</organism>
<dbReference type="Proteomes" id="UP000813444">
    <property type="component" value="Unassembled WGS sequence"/>
</dbReference>
<dbReference type="Gene3D" id="3.30.519.10">
    <property type="entry name" value="Guanine Nucleotide Dissociation Inhibitor, domain 2"/>
    <property type="match status" value="1"/>
</dbReference>
<sequence length="495" mass="52841">MESLSDIKWDVVISGTGLQQSLLALALSRSGSNILHVDGNEYYGGSEAALSLDELDDWAKANQAADGPGPFASAQVTRGTEDLPSRRYALALAPQLIHARSQLLSQLVSSKAYRQIEFLAVGSFYIYQPSEASAAGSLARIPSTREDVFSNTSIPAKSKRSLMKFLRFVLEYESEPQAEAWKPVADAPLTEFLASYFKLDASLQSYILALTLSVDGRITVQSGLAVVHRHLTSMGVFGAGFAAVYPKWGGLAEIAQVGCRAGAVGGAVYMLGTDIQEVKPPAVGGDGDEAELEIALSNDIVVKSKTLVQTAPDQPAKGSSALSRLTAVVQSPLASLFETTVEGGPTPAVAVVAFPPGTISMDKPTEYPIHVMVHSSETGECPSGQCTIYFSTVSGPSAKESLEKALSLLLSAAGEGEAPPCLYRVYYEQRMASAGVTIAGNTISFSCQPVDLSFNDSTLNFVREAWTEVSGEKDQTVYMQFEDREQVEDDEVYDV</sequence>
<dbReference type="GO" id="GO:0016192">
    <property type="term" value="P:vesicle-mediated transport"/>
    <property type="evidence" value="ECO:0007669"/>
    <property type="project" value="TreeGrafter"/>
</dbReference>
<dbReference type="PIRSF" id="PIRSF037514">
    <property type="entry name" value="Rab_ger_ger_transf_A_fun"/>
    <property type="match status" value="1"/>
</dbReference>
<evidence type="ECO:0000313" key="3">
    <source>
        <dbReference type="EMBL" id="KAH7316624.1"/>
    </source>
</evidence>
<reference evidence="3" key="1">
    <citation type="journal article" date="2021" name="Nat. Commun.">
        <title>Genetic determinants of endophytism in the Arabidopsis root mycobiome.</title>
        <authorList>
            <person name="Mesny F."/>
            <person name="Miyauchi S."/>
            <person name="Thiergart T."/>
            <person name="Pickel B."/>
            <person name="Atanasova L."/>
            <person name="Karlsson M."/>
            <person name="Huettel B."/>
            <person name="Barry K.W."/>
            <person name="Haridas S."/>
            <person name="Chen C."/>
            <person name="Bauer D."/>
            <person name="Andreopoulos W."/>
            <person name="Pangilinan J."/>
            <person name="LaButti K."/>
            <person name="Riley R."/>
            <person name="Lipzen A."/>
            <person name="Clum A."/>
            <person name="Drula E."/>
            <person name="Henrissat B."/>
            <person name="Kohler A."/>
            <person name="Grigoriev I.V."/>
            <person name="Martin F.M."/>
            <person name="Hacquard S."/>
        </authorList>
    </citation>
    <scope>NUCLEOTIDE SEQUENCE</scope>
    <source>
        <strain evidence="3">MPI-CAGE-CH-0235</strain>
    </source>
</reference>
<dbReference type="PANTHER" id="PTHR11787">
    <property type="entry name" value="RAB GDP-DISSOCIATION INHIBITOR"/>
    <property type="match status" value="1"/>
</dbReference>
<comment type="similarity">
    <text evidence="1 2">Belongs to the Rab GDI family.</text>
</comment>
<gene>
    <name evidence="3" type="ORF">B0I35DRAFT_433589</name>
</gene>
<dbReference type="Gene3D" id="1.10.405.10">
    <property type="entry name" value="Guanine Nucleotide Dissociation Inhibitor, domain 1"/>
    <property type="match status" value="1"/>
</dbReference>
<dbReference type="AlphaFoldDB" id="A0A8K0ST04"/>
<dbReference type="Pfam" id="PF00996">
    <property type="entry name" value="GDI"/>
    <property type="match status" value="1"/>
</dbReference>
<dbReference type="InterPro" id="IPR017230">
    <property type="entry name" value="Mrs6"/>
</dbReference>
<dbReference type="InterPro" id="IPR036188">
    <property type="entry name" value="FAD/NAD-bd_sf"/>
</dbReference>
<dbReference type="SUPFAM" id="SSF51905">
    <property type="entry name" value="FAD/NAD(P)-binding domain"/>
    <property type="match status" value="1"/>
</dbReference>
<dbReference type="GO" id="GO:0005968">
    <property type="term" value="C:Rab-protein geranylgeranyltransferase complex"/>
    <property type="evidence" value="ECO:0007669"/>
    <property type="project" value="TreeGrafter"/>
</dbReference>
<protein>
    <recommendedName>
        <fullName evidence="2">Rab proteins geranylgeranyltransferase</fullName>
    </recommendedName>
</protein>